<organism evidence="6 7">
    <name type="scientific">Exocentrus adspersus</name>
    <dbReference type="NCBI Taxonomy" id="1586481"/>
    <lineage>
        <taxon>Eukaryota</taxon>
        <taxon>Metazoa</taxon>
        <taxon>Ecdysozoa</taxon>
        <taxon>Arthropoda</taxon>
        <taxon>Hexapoda</taxon>
        <taxon>Insecta</taxon>
        <taxon>Pterygota</taxon>
        <taxon>Neoptera</taxon>
        <taxon>Endopterygota</taxon>
        <taxon>Coleoptera</taxon>
        <taxon>Polyphaga</taxon>
        <taxon>Cucujiformia</taxon>
        <taxon>Chrysomeloidea</taxon>
        <taxon>Cerambycidae</taxon>
        <taxon>Lamiinae</taxon>
        <taxon>Acanthocinini</taxon>
        <taxon>Exocentrus</taxon>
    </lineage>
</organism>
<evidence type="ECO:0000256" key="3">
    <source>
        <dbReference type="ARBA" id="ARBA00023098"/>
    </source>
</evidence>
<dbReference type="GO" id="GO:0047499">
    <property type="term" value="F:calcium-independent phospholipase A2 activity"/>
    <property type="evidence" value="ECO:0007669"/>
    <property type="project" value="TreeGrafter"/>
</dbReference>
<dbReference type="PANTHER" id="PTHR24185">
    <property type="entry name" value="CALCIUM-INDEPENDENT PHOSPHOLIPASE A2-GAMMA"/>
    <property type="match status" value="1"/>
</dbReference>
<dbReference type="Gene3D" id="3.40.1090.10">
    <property type="entry name" value="Cytosolic phospholipase A2 catalytic domain"/>
    <property type="match status" value="1"/>
</dbReference>
<reference evidence="6 7" key="1">
    <citation type="journal article" date="2023" name="Insect Mol. Biol.">
        <title>Genome sequencing provides insights into the evolution of gene families encoding plant cell wall-degrading enzymes in longhorned beetles.</title>
        <authorList>
            <person name="Shin N.R."/>
            <person name="Okamura Y."/>
            <person name="Kirsch R."/>
            <person name="Pauchet Y."/>
        </authorList>
    </citation>
    <scope>NUCLEOTIDE SEQUENCE [LARGE SCALE GENOMIC DNA]</scope>
    <source>
        <strain evidence="6">EAD_L_NR</strain>
    </source>
</reference>
<feature type="active site" description="Nucleophile" evidence="4">
    <location>
        <position position="237"/>
    </location>
</feature>
<comment type="caution">
    <text evidence="6">The sequence shown here is derived from an EMBL/GenBank/DDBJ whole genome shotgun (WGS) entry which is preliminary data.</text>
</comment>
<sequence>MSFNQWKLLNNLRDAVSKITNDKSIQNTFSRDLLQLIQKLPPSLYSDSLVKYFDTRTVLSKDETKPETGEESYLPSVFQGFKNKIAVKDEAKTAKAVVPKWRQTTSLAETHITSRTDQILHFMELAKTDDSILRAIEELILHLKQYPEVKNKAVKVGAIRLLLFIRRKRKSVLIQSAIREALAILGYADPVPKKGIRILSIDGGGIRGLLVLEMLKKLEELTGKKTYELFDFFCGVSTGAILCFSIGMYIKIELSVHHHTLDEISEGYERLSKEVFKQSSWRGTGSLVWSHSYYDTALWEKKLREHLGSASLISTARNTNCPKLCAVSAVVNRERVSAFVFRNYSLPWKFQSQYLGSSDCEIWQAARASAAAPTYFEEFKLGNFLHQDGGILVNNPTAIALHEVKLIWPNTPIQCVVSFGTGRTVPSPAEFAKQLEKESSVSTSTSWANKFYKILDSATDTEGVHTMLNDLLPGHVYYRFNPYLTEMLSMVETDSQKLEQLRRDAIMYLRRNEDKFQEVAKVLVKEKNVVERAKDYVKVQKEMLGF</sequence>
<dbReference type="InterPro" id="IPR045217">
    <property type="entry name" value="PNPLA8-like"/>
</dbReference>
<dbReference type="GO" id="GO:0016020">
    <property type="term" value="C:membrane"/>
    <property type="evidence" value="ECO:0007669"/>
    <property type="project" value="TreeGrafter"/>
</dbReference>
<protein>
    <recommendedName>
        <fullName evidence="5">PNPLA domain-containing protein</fullName>
    </recommendedName>
</protein>
<feature type="short sequence motif" description="DGA/G" evidence="4">
    <location>
        <begin position="388"/>
        <end position="390"/>
    </location>
</feature>
<dbReference type="InterPro" id="IPR002641">
    <property type="entry name" value="PNPLA_dom"/>
</dbReference>
<dbReference type="AlphaFoldDB" id="A0AAV8WIG0"/>
<keyword evidence="3 4" id="KW-0443">Lipid metabolism</keyword>
<feature type="domain" description="PNPLA" evidence="5">
    <location>
        <begin position="199"/>
        <end position="401"/>
    </location>
</feature>
<proteinExistence type="predicted"/>
<evidence type="ECO:0000313" key="7">
    <source>
        <dbReference type="Proteomes" id="UP001159042"/>
    </source>
</evidence>
<feature type="short sequence motif" description="GXSXG" evidence="4">
    <location>
        <begin position="235"/>
        <end position="239"/>
    </location>
</feature>
<evidence type="ECO:0000256" key="1">
    <source>
        <dbReference type="ARBA" id="ARBA00022801"/>
    </source>
</evidence>
<keyword evidence="7" id="KW-1185">Reference proteome</keyword>
<dbReference type="Proteomes" id="UP001159042">
    <property type="component" value="Unassembled WGS sequence"/>
</dbReference>
<feature type="short sequence motif" description="GXGXXG" evidence="4">
    <location>
        <begin position="203"/>
        <end position="208"/>
    </location>
</feature>
<evidence type="ECO:0000313" key="6">
    <source>
        <dbReference type="EMBL" id="KAJ8925955.1"/>
    </source>
</evidence>
<accession>A0AAV8WIG0</accession>
<keyword evidence="2 4" id="KW-0442">Lipid degradation</keyword>
<evidence type="ECO:0000256" key="2">
    <source>
        <dbReference type="ARBA" id="ARBA00022963"/>
    </source>
</evidence>
<dbReference type="GO" id="GO:0016042">
    <property type="term" value="P:lipid catabolic process"/>
    <property type="evidence" value="ECO:0007669"/>
    <property type="project" value="UniProtKB-UniRule"/>
</dbReference>
<dbReference type="Pfam" id="PF01734">
    <property type="entry name" value="Patatin"/>
    <property type="match status" value="1"/>
</dbReference>
<dbReference type="CDD" id="cd07211">
    <property type="entry name" value="Pat_PNPLA8"/>
    <property type="match status" value="1"/>
</dbReference>
<dbReference type="InterPro" id="IPR016035">
    <property type="entry name" value="Acyl_Trfase/lysoPLipase"/>
</dbReference>
<name>A0AAV8WIG0_9CUCU</name>
<dbReference type="GO" id="GO:0019369">
    <property type="term" value="P:arachidonate metabolic process"/>
    <property type="evidence" value="ECO:0007669"/>
    <property type="project" value="TreeGrafter"/>
</dbReference>
<dbReference type="EMBL" id="JANEYG010000001">
    <property type="protein sequence ID" value="KAJ8925955.1"/>
    <property type="molecule type" value="Genomic_DNA"/>
</dbReference>
<dbReference type="SUPFAM" id="SSF52151">
    <property type="entry name" value="FabD/lysophospholipase-like"/>
    <property type="match status" value="1"/>
</dbReference>
<feature type="active site" description="Proton acceptor" evidence="4">
    <location>
        <position position="388"/>
    </location>
</feature>
<dbReference type="PANTHER" id="PTHR24185:SF1">
    <property type="entry name" value="CALCIUM-INDEPENDENT PHOSPHOLIPASE A2-GAMMA"/>
    <property type="match status" value="1"/>
</dbReference>
<keyword evidence="1 4" id="KW-0378">Hydrolase</keyword>
<evidence type="ECO:0000259" key="5">
    <source>
        <dbReference type="PROSITE" id="PS51635"/>
    </source>
</evidence>
<evidence type="ECO:0000256" key="4">
    <source>
        <dbReference type="PROSITE-ProRule" id="PRU01161"/>
    </source>
</evidence>
<dbReference type="PROSITE" id="PS51635">
    <property type="entry name" value="PNPLA"/>
    <property type="match status" value="1"/>
</dbReference>
<gene>
    <name evidence="6" type="ORF">NQ315_009808</name>
</gene>